<evidence type="ECO:0000256" key="3">
    <source>
        <dbReference type="ARBA" id="ARBA00004906"/>
    </source>
</evidence>
<evidence type="ECO:0000259" key="17">
    <source>
        <dbReference type="PROSITE" id="PS50089"/>
    </source>
</evidence>
<name>A0A8J5GG95_ZINOF</name>
<keyword evidence="7 13" id="KW-0863">Zinc-finger</keyword>
<accession>A0A8J5GG95</accession>
<keyword evidence="9 14" id="KW-0862">Zinc</keyword>
<evidence type="ECO:0000256" key="15">
    <source>
        <dbReference type="SAM" id="Coils"/>
    </source>
</evidence>
<evidence type="ECO:0000256" key="10">
    <source>
        <dbReference type="ARBA" id="ARBA00022853"/>
    </source>
</evidence>
<evidence type="ECO:0000256" key="7">
    <source>
        <dbReference type="ARBA" id="ARBA00022771"/>
    </source>
</evidence>
<dbReference type="AlphaFoldDB" id="A0A8J5GG95"/>
<dbReference type="SUPFAM" id="SSF57850">
    <property type="entry name" value="RING/U-box"/>
    <property type="match status" value="1"/>
</dbReference>
<dbReference type="UniPathway" id="UPA00143"/>
<feature type="compositionally biased region" description="Polar residues" evidence="16">
    <location>
        <begin position="17"/>
        <end position="28"/>
    </location>
</feature>
<comment type="subcellular location">
    <subcellularLocation>
        <location evidence="2 14">Nucleus</location>
    </subcellularLocation>
</comment>
<evidence type="ECO:0000256" key="6">
    <source>
        <dbReference type="ARBA" id="ARBA00022723"/>
    </source>
</evidence>
<dbReference type="GO" id="GO:0006325">
    <property type="term" value="P:chromatin organization"/>
    <property type="evidence" value="ECO:0007669"/>
    <property type="project" value="UniProtKB-KW"/>
</dbReference>
<evidence type="ECO:0000313" key="18">
    <source>
        <dbReference type="EMBL" id="KAG6507074.1"/>
    </source>
</evidence>
<dbReference type="InterPro" id="IPR017907">
    <property type="entry name" value="Znf_RING_CS"/>
</dbReference>
<evidence type="ECO:0000256" key="12">
    <source>
        <dbReference type="ARBA" id="ARBA00023242"/>
    </source>
</evidence>
<dbReference type="Pfam" id="PF00097">
    <property type="entry name" value="zf-C3HC4"/>
    <property type="match status" value="1"/>
</dbReference>
<comment type="similarity">
    <text evidence="4 14">Belongs to the BRE1 family.</text>
</comment>
<dbReference type="InterPro" id="IPR013083">
    <property type="entry name" value="Znf_RING/FYVE/PHD"/>
</dbReference>
<keyword evidence="19" id="KW-1185">Reference proteome</keyword>
<dbReference type="GO" id="GO:0061630">
    <property type="term" value="F:ubiquitin protein ligase activity"/>
    <property type="evidence" value="ECO:0007669"/>
    <property type="project" value="UniProtKB-EC"/>
</dbReference>
<proteinExistence type="inferred from homology"/>
<evidence type="ECO:0000256" key="13">
    <source>
        <dbReference type="PROSITE-ProRule" id="PRU00175"/>
    </source>
</evidence>
<dbReference type="GO" id="GO:0008270">
    <property type="term" value="F:zinc ion binding"/>
    <property type="evidence" value="ECO:0007669"/>
    <property type="project" value="UniProtKB-KW"/>
</dbReference>
<keyword evidence="8 14" id="KW-0833">Ubl conjugation pathway</keyword>
<evidence type="ECO:0000256" key="2">
    <source>
        <dbReference type="ARBA" id="ARBA00004123"/>
    </source>
</evidence>
<keyword evidence="11 14" id="KW-0175">Coiled coil</keyword>
<evidence type="ECO:0000256" key="14">
    <source>
        <dbReference type="RuleBase" id="RU365038"/>
    </source>
</evidence>
<keyword evidence="6 14" id="KW-0479">Metal-binding</keyword>
<dbReference type="Proteomes" id="UP000734854">
    <property type="component" value="Unassembled WGS sequence"/>
</dbReference>
<keyword evidence="10 14" id="KW-0156">Chromatin regulator</keyword>
<evidence type="ECO:0000256" key="16">
    <source>
        <dbReference type="SAM" id="MobiDB-lite"/>
    </source>
</evidence>
<feature type="domain" description="RING-type" evidence="17">
    <location>
        <begin position="860"/>
        <end position="898"/>
    </location>
</feature>
<comment type="catalytic activity">
    <reaction evidence="1 14">
        <text>S-ubiquitinyl-[E2 ubiquitin-conjugating enzyme]-L-cysteine + [acceptor protein]-L-lysine = [E2 ubiquitin-conjugating enzyme]-L-cysteine + N(6)-ubiquitinyl-[acceptor protein]-L-lysine.</text>
        <dbReference type="EC" id="2.3.2.27"/>
    </reaction>
</comment>
<dbReference type="PROSITE" id="PS00518">
    <property type="entry name" value="ZF_RING_1"/>
    <property type="match status" value="1"/>
</dbReference>
<organism evidence="18 19">
    <name type="scientific">Zingiber officinale</name>
    <name type="common">Ginger</name>
    <name type="synonym">Amomum zingiber</name>
    <dbReference type="NCBI Taxonomy" id="94328"/>
    <lineage>
        <taxon>Eukaryota</taxon>
        <taxon>Viridiplantae</taxon>
        <taxon>Streptophyta</taxon>
        <taxon>Embryophyta</taxon>
        <taxon>Tracheophyta</taxon>
        <taxon>Spermatophyta</taxon>
        <taxon>Magnoliopsida</taxon>
        <taxon>Liliopsida</taxon>
        <taxon>Zingiberales</taxon>
        <taxon>Zingiberaceae</taxon>
        <taxon>Zingiber</taxon>
    </lineage>
</organism>
<dbReference type="InterPro" id="IPR013956">
    <property type="entry name" value="E3_ubiquit_lig_Bre1"/>
</dbReference>
<evidence type="ECO:0000313" key="19">
    <source>
        <dbReference type="Proteomes" id="UP000734854"/>
    </source>
</evidence>
<comment type="pathway">
    <text evidence="3 14">Protein modification; protein ubiquitination.</text>
</comment>
<feature type="coiled-coil region" evidence="15">
    <location>
        <begin position="418"/>
        <end position="445"/>
    </location>
</feature>
<dbReference type="PANTHER" id="PTHR23163">
    <property type="entry name" value="RING FINGER PROTEIN-RELATED"/>
    <property type="match status" value="1"/>
</dbReference>
<dbReference type="GO" id="GO:0033503">
    <property type="term" value="C:HULC complex"/>
    <property type="evidence" value="ECO:0007669"/>
    <property type="project" value="TreeGrafter"/>
</dbReference>
<evidence type="ECO:0000256" key="11">
    <source>
        <dbReference type="ARBA" id="ARBA00023054"/>
    </source>
</evidence>
<sequence>MGSTGEPVRKRRYFSPISPTSAGTTKKQPFSPRSEDKKLDVAVLRYKNQKLSEQLEAQKFEYLTLENKFHQIKEKQKTHEDMLLLVNNNWERLLSDLDSLSASTSGSSSAIHLKCSHLSNGGSSFSIEEDFLRRLLETGATECSEDASPTSNQDDTQTEASMTKSILKNLISLLNDVWHVNEAFSSACLATLPEDEPSRKLLKVIQNLEVEVRNFLVAVGDLHLKHRSMTDDLLNHQDIDLKNKAECKRLAEELASTVAELEENNCRISKLKLHKSTTQSSYFLFPNFGNKQVAGDKVKDAEKDMQHMESSLKELMGLVSSRLEDIKRLHEDRIEILKKLADMRNALMDFKKISSSKAFVCLSDRLNTSKEEMDQCRVSLEKLQVEKDSFIWWEKEVNLKHEIADVGRTISFLSESRIAELQQILQKLADERVMLENKLEAATRESSREEIIQDFKTLAASLPKSMEIMQSEIDQKKEATVDLHSLRAEVQSLSSLLHRKENEIKTLFGTSSHQLSEIKQLHTTVQDLRDNNHELKLFIEMYRRESTDSRDLIVSKDNEYKAWAHVHTLKSSLDEHNLELRVKAAIEAEATSQKRLTSAEAEIDELRQKLETCERDLSKLSEILTSKQEEGRTYLSEIECIGQSYVDMQTQNQHLLQQIIERDDYNIKSALASCFRWVISMFLLNFGTQGGEIFDLGFTSNLVMEGTKEKQVQEALRLEIQITNRKLQEAKLLMDSYDLRVSKMDEQLKIWSEQVGKLAEDARQSRAAFEHTMKRLLEIQMEAQKSRQLLDLVQNKVEGSRLEVANLLIEIEEERFNKKRIEESLDDMTRKAAYLRAQTKGSVLEKLQQEVKEYRGILKCSICLDRQKEVVIAKCYHLFCYQCIRRTISNRQRKCPTCGSSFGANDVKPIYI</sequence>
<comment type="caution">
    <text evidence="18">The sequence shown here is derived from an EMBL/GenBank/DDBJ whole genome shotgun (WGS) entry which is preliminary data.</text>
</comment>
<dbReference type="SMART" id="SM00184">
    <property type="entry name" value="RING"/>
    <property type="match status" value="1"/>
</dbReference>
<evidence type="ECO:0000256" key="4">
    <source>
        <dbReference type="ARBA" id="ARBA00005555"/>
    </source>
</evidence>
<dbReference type="CDD" id="cd16499">
    <property type="entry name" value="RING-HC_Bre1-like"/>
    <property type="match status" value="1"/>
</dbReference>
<feature type="coiled-coil region" evidence="15">
    <location>
        <begin position="483"/>
        <end position="545"/>
    </location>
</feature>
<reference evidence="18 19" key="1">
    <citation type="submission" date="2020-08" db="EMBL/GenBank/DDBJ databases">
        <title>Plant Genome Project.</title>
        <authorList>
            <person name="Zhang R.-G."/>
        </authorList>
    </citation>
    <scope>NUCLEOTIDE SEQUENCE [LARGE SCALE GENOMIC DNA]</scope>
    <source>
        <tissue evidence="18">Rhizome</tissue>
    </source>
</reference>
<dbReference type="Gene3D" id="3.30.40.10">
    <property type="entry name" value="Zinc/RING finger domain, C3HC4 (zinc finger)"/>
    <property type="match status" value="1"/>
</dbReference>
<dbReference type="EMBL" id="JACMSC010000009">
    <property type="protein sequence ID" value="KAG6507074.1"/>
    <property type="molecule type" value="Genomic_DNA"/>
</dbReference>
<protein>
    <recommendedName>
        <fullName evidence="14">E3 ubiquitin protein ligase</fullName>
        <ecNumber evidence="14">2.3.2.27</ecNumber>
    </recommendedName>
</protein>
<dbReference type="SUPFAM" id="SSF58100">
    <property type="entry name" value="Bacterial hemolysins"/>
    <property type="match status" value="1"/>
</dbReference>
<feature type="coiled-coil region" evidence="15">
    <location>
        <begin position="589"/>
        <end position="630"/>
    </location>
</feature>
<evidence type="ECO:0000256" key="9">
    <source>
        <dbReference type="ARBA" id="ARBA00022833"/>
    </source>
</evidence>
<keyword evidence="12 14" id="KW-0539">Nucleus</keyword>
<feature type="region of interest" description="Disordered" evidence="16">
    <location>
        <begin position="1"/>
        <end position="34"/>
    </location>
</feature>
<dbReference type="GO" id="GO:0005634">
    <property type="term" value="C:nucleus"/>
    <property type="evidence" value="ECO:0007669"/>
    <property type="project" value="UniProtKB-SubCell"/>
</dbReference>
<feature type="coiled-coil region" evidence="15">
    <location>
        <begin position="811"/>
        <end position="838"/>
    </location>
</feature>
<dbReference type="EC" id="2.3.2.27" evidence="14"/>
<dbReference type="PROSITE" id="PS50089">
    <property type="entry name" value="ZF_RING_2"/>
    <property type="match status" value="1"/>
</dbReference>
<gene>
    <name evidence="18" type="ORF">ZIOFF_032414</name>
</gene>
<dbReference type="InterPro" id="IPR001841">
    <property type="entry name" value="Znf_RING"/>
</dbReference>
<dbReference type="GO" id="GO:0016567">
    <property type="term" value="P:protein ubiquitination"/>
    <property type="evidence" value="ECO:0007669"/>
    <property type="project" value="UniProtKB-UniRule"/>
</dbReference>
<keyword evidence="5 14" id="KW-0808">Transferase</keyword>
<evidence type="ECO:0000256" key="8">
    <source>
        <dbReference type="ARBA" id="ARBA00022786"/>
    </source>
</evidence>
<dbReference type="InterPro" id="IPR018957">
    <property type="entry name" value="Znf_C3HC4_RING-type"/>
</dbReference>
<dbReference type="PANTHER" id="PTHR23163:SF0">
    <property type="entry name" value="E3 UBIQUITIN-PROTEIN LIGASE BRE1"/>
    <property type="match status" value="1"/>
</dbReference>
<evidence type="ECO:0000256" key="1">
    <source>
        <dbReference type="ARBA" id="ARBA00000900"/>
    </source>
</evidence>
<evidence type="ECO:0000256" key="5">
    <source>
        <dbReference type="ARBA" id="ARBA00022679"/>
    </source>
</evidence>